<reference evidence="1" key="1">
    <citation type="journal article" date="2021" name="New Phytol.">
        <title>Evolutionary innovations through gain and loss of genes in the ectomycorrhizal Boletales.</title>
        <authorList>
            <person name="Wu G."/>
            <person name="Miyauchi S."/>
            <person name="Morin E."/>
            <person name="Kuo A."/>
            <person name="Drula E."/>
            <person name="Varga T."/>
            <person name="Kohler A."/>
            <person name="Feng B."/>
            <person name="Cao Y."/>
            <person name="Lipzen A."/>
            <person name="Daum C."/>
            <person name="Hundley H."/>
            <person name="Pangilinan J."/>
            <person name="Johnson J."/>
            <person name="Barry K."/>
            <person name="LaButti K."/>
            <person name="Ng V."/>
            <person name="Ahrendt S."/>
            <person name="Min B."/>
            <person name="Choi I.G."/>
            <person name="Park H."/>
            <person name="Plett J.M."/>
            <person name="Magnuson J."/>
            <person name="Spatafora J.W."/>
            <person name="Nagy L.G."/>
            <person name="Henrissat B."/>
            <person name="Grigoriev I.V."/>
            <person name="Yang Z.L."/>
            <person name="Xu J."/>
            <person name="Martin F.M."/>
        </authorList>
    </citation>
    <scope>NUCLEOTIDE SEQUENCE</scope>
    <source>
        <strain evidence="1">KUC20120723A-06</strain>
    </source>
</reference>
<evidence type="ECO:0000313" key="2">
    <source>
        <dbReference type="Proteomes" id="UP000790709"/>
    </source>
</evidence>
<dbReference type="EMBL" id="MU266663">
    <property type="protein sequence ID" value="KAH7919409.1"/>
    <property type="molecule type" value="Genomic_DNA"/>
</dbReference>
<sequence length="74" mass="8604">RGLCVLARTCRAFQEMALDLLWETLNSVGPLVQCLPRDVWKRAESEMYVHSECVDYSPLMEMFVCRPLKVILRS</sequence>
<gene>
    <name evidence="1" type="ORF">BV22DRAFT_1023044</name>
</gene>
<protein>
    <submittedName>
        <fullName evidence="1">Uncharacterized protein</fullName>
    </submittedName>
</protein>
<keyword evidence="2" id="KW-1185">Reference proteome</keyword>
<proteinExistence type="predicted"/>
<feature type="non-terminal residue" evidence="1">
    <location>
        <position position="1"/>
    </location>
</feature>
<evidence type="ECO:0000313" key="1">
    <source>
        <dbReference type="EMBL" id="KAH7919409.1"/>
    </source>
</evidence>
<organism evidence="1 2">
    <name type="scientific">Leucogyrophana mollusca</name>
    <dbReference type="NCBI Taxonomy" id="85980"/>
    <lineage>
        <taxon>Eukaryota</taxon>
        <taxon>Fungi</taxon>
        <taxon>Dikarya</taxon>
        <taxon>Basidiomycota</taxon>
        <taxon>Agaricomycotina</taxon>
        <taxon>Agaricomycetes</taxon>
        <taxon>Agaricomycetidae</taxon>
        <taxon>Boletales</taxon>
        <taxon>Boletales incertae sedis</taxon>
        <taxon>Leucogyrophana</taxon>
    </lineage>
</organism>
<accession>A0ACB8B1K6</accession>
<dbReference type="Proteomes" id="UP000790709">
    <property type="component" value="Unassembled WGS sequence"/>
</dbReference>
<comment type="caution">
    <text evidence="1">The sequence shown here is derived from an EMBL/GenBank/DDBJ whole genome shotgun (WGS) entry which is preliminary data.</text>
</comment>
<name>A0ACB8B1K6_9AGAM</name>